<dbReference type="EMBL" id="JBHTCJ010000003">
    <property type="protein sequence ID" value="MFC7341496.1"/>
    <property type="molecule type" value="Genomic_DNA"/>
</dbReference>
<comment type="caution">
    <text evidence="1">The sequence shown here is derived from an EMBL/GenBank/DDBJ whole genome shotgun (WGS) entry which is preliminary data.</text>
</comment>
<dbReference type="SUPFAM" id="SSF53271">
    <property type="entry name" value="PRTase-like"/>
    <property type="match status" value="1"/>
</dbReference>
<name>A0ABW2LL29_9PSEU</name>
<keyword evidence="2" id="KW-1185">Reference proteome</keyword>
<proteinExistence type="predicted"/>
<dbReference type="PANTHER" id="PTHR47505:SF1">
    <property type="entry name" value="DNA UTILIZATION PROTEIN YHGH"/>
    <property type="match status" value="1"/>
</dbReference>
<dbReference type="Gene3D" id="3.40.50.2020">
    <property type="match status" value="1"/>
</dbReference>
<gene>
    <name evidence="1" type="ORF">ACFQRI_08715</name>
</gene>
<dbReference type="InterPro" id="IPR051910">
    <property type="entry name" value="ComF/GntX_DNA_util-trans"/>
</dbReference>
<evidence type="ECO:0000313" key="1">
    <source>
        <dbReference type="EMBL" id="MFC7341496.1"/>
    </source>
</evidence>
<protein>
    <submittedName>
        <fullName evidence="1">ComF family protein</fullName>
    </submittedName>
</protein>
<evidence type="ECO:0000313" key="2">
    <source>
        <dbReference type="Proteomes" id="UP001596504"/>
    </source>
</evidence>
<dbReference type="InterPro" id="IPR029057">
    <property type="entry name" value="PRTase-like"/>
</dbReference>
<accession>A0ABW2LL29</accession>
<reference evidence="2" key="1">
    <citation type="journal article" date="2019" name="Int. J. Syst. Evol. Microbiol.">
        <title>The Global Catalogue of Microorganisms (GCM) 10K type strain sequencing project: providing services to taxonomists for standard genome sequencing and annotation.</title>
        <authorList>
            <consortium name="The Broad Institute Genomics Platform"/>
            <consortium name="The Broad Institute Genome Sequencing Center for Infectious Disease"/>
            <person name="Wu L."/>
            <person name="Ma J."/>
        </authorList>
    </citation>
    <scope>NUCLEOTIDE SEQUENCE [LARGE SCALE GENOMIC DNA]</scope>
    <source>
        <strain evidence="2">WLHS5</strain>
    </source>
</reference>
<sequence length="225" mass="23275">MWIERLRTGISGLVDLVLPQQCAGCGREGTSWCRECAGGLGGLHRVHRPLLADAPPAYALGAYRGPARRAVLAYKEAGRRDLAGPLAGQLRTALRALAEVGSGEWWLVPAPSRAITSRRRGGAHMTRIASRVAGAPGADPRARVADCLLLARWTADSAGLAPQQRLDNLAGRVLLRPGRLPPPGARIAVLDDVVTTGATAASSAAVLAEAGLPVALVLALTATAG</sequence>
<dbReference type="PANTHER" id="PTHR47505">
    <property type="entry name" value="DNA UTILIZATION PROTEIN YHGH"/>
    <property type="match status" value="1"/>
</dbReference>
<dbReference type="Proteomes" id="UP001596504">
    <property type="component" value="Unassembled WGS sequence"/>
</dbReference>
<dbReference type="RefSeq" id="WP_380666386.1">
    <property type="nucleotide sequence ID" value="NZ_JBHTCJ010000003.1"/>
</dbReference>
<organism evidence="1 2">
    <name type="scientific">Saccharopolyspora griseoalba</name>
    <dbReference type="NCBI Taxonomy" id="1431848"/>
    <lineage>
        <taxon>Bacteria</taxon>
        <taxon>Bacillati</taxon>
        <taxon>Actinomycetota</taxon>
        <taxon>Actinomycetes</taxon>
        <taxon>Pseudonocardiales</taxon>
        <taxon>Pseudonocardiaceae</taxon>
        <taxon>Saccharopolyspora</taxon>
    </lineage>
</organism>